<dbReference type="Pfam" id="PF01909">
    <property type="entry name" value="NTP_transf_2"/>
    <property type="match status" value="1"/>
</dbReference>
<sequence length="327" mass="36339">MRQTIKHDLRAVMGRLTGEQPAITELYLFGSRAYGTLSPRSDCDIIVRAAPNSHIKGSDLRDFAAENCAPLDLFLCTESRATSVANDSYVYAADFNALIAKLDAKLLWTRAEGFTDFAFIGSGDWTFEVSSQTEFIASMLPDTAISEMTWQHKVQKVEALGLPSSPYIGDSLAKASAQIIEIARRMIMKPADLIRQGQARGGWTVNLNSEYDCQNLFFTVVKPWLPGLAREQVAIVFDGQEKRSDFSLFAGRLVIEMKFIDDPDKKREVVKTLAGLAGFYRQNANVGALLFILYVKDGVDVDDRLWEQAYSTAGTSPWVTTVVIRIP</sequence>
<feature type="domain" description="Polymerase nucleotidyl transferase" evidence="1">
    <location>
        <begin position="21"/>
        <end position="53"/>
    </location>
</feature>
<dbReference type="InterPro" id="IPR043519">
    <property type="entry name" value="NT_sf"/>
</dbReference>
<reference evidence="2 3" key="1">
    <citation type="submission" date="2020-08" db="EMBL/GenBank/DDBJ databases">
        <title>Genomic Encyclopedia of Type Strains, Phase IV (KMG-IV): sequencing the most valuable type-strain genomes for metagenomic binning, comparative biology and taxonomic classification.</title>
        <authorList>
            <person name="Goeker M."/>
        </authorList>
    </citation>
    <scope>NUCLEOTIDE SEQUENCE [LARGE SCALE GENOMIC DNA]</scope>
    <source>
        <strain evidence="2 3">DSM 17328</strain>
    </source>
</reference>
<keyword evidence="3" id="KW-1185">Reference proteome</keyword>
<organism evidence="2 3">
    <name type="scientific">Sphingosinicella soli</name>
    <dbReference type="NCBI Taxonomy" id="333708"/>
    <lineage>
        <taxon>Bacteria</taxon>
        <taxon>Pseudomonadati</taxon>
        <taxon>Pseudomonadota</taxon>
        <taxon>Alphaproteobacteria</taxon>
        <taxon>Sphingomonadales</taxon>
        <taxon>Sphingosinicellaceae</taxon>
        <taxon>Sphingosinicella</taxon>
    </lineage>
</organism>
<protein>
    <recommendedName>
        <fullName evidence="1">Polymerase nucleotidyl transferase domain-containing protein</fullName>
    </recommendedName>
</protein>
<evidence type="ECO:0000313" key="2">
    <source>
        <dbReference type="EMBL" id="MBB4633106.1"/>
    </source>
</evidence>
<dbReference type="InterPro" id="IPR002934">
    <property type="entry name" value="Polymerase_NTP_transf_dom"/>
</dbReference>
<dbReference type="Proteomes" id="UP000566324">
    <property type="component" value="Unassembled WGS sequence"/>
</dbReference>
<name>A0A7W7B364_9SPHN</name>
<dbReference type="CDD" id="cd05403">
    <property type="entry name" value="NT_KNTase_like"/>
    <property type="match status" value="1"/>
</dbReference>
<dbReference type="EMBL" id="JACHNZ010000034">
    <property type="protein sequence ID" value="MBB4633106.1"/>
    <property type="molecule type" value="Genomic_DNA"/>
</dbReference>
<accession>A0A7W7B364</accession>
<dbReference type="SUPFAM" id="SSF81301">
    <property type="entry name" value="Nucleotidyltransferase"/>
    <property type="match status" value="1"/>
</dbReference>
<comment type="caution">
    <text evidence="2">The sequence shown here is derived from an EMBL/GenBank/DDBJ whole genome shotgun (WGS) entry which is preliminary data.</text>
</comment>
<gene>
    <name evidence="2" type="ORF">GGQ98_002735</name>
</gene>
<dbReference type="GO" id="GO:0016779">
    <property type="term" value="F:nucleotidyltransferase activity"/>
    <property type="evidence" value="ECO:0007669"/>
    <property type="project" value="InterPro"/>
</dbReference>
<proteinExistence type="predicted"/>
<dbReference type="Pfam" id="PF18742">
    <property type="entry name" value="DpnII-MboI"/>
    <property type="match status" value="1"/>
</dbReference>
<evidence type="ECO:0000259" key="1">
    <source>
        <dbReference type="Pfam" id="PF01909"/>
    </source>
</evidence>
<evidence type="ECO:0000313" key="3">
    <source>
        <dbReference type="Proteomes" id="UP000566324"/>
    </source>
</evidence>
<dbReference type="RefSeq" id="WP_184070414.1">
    <property type="nucleotide sequence ID" value="NZ_JACHNZ010000034.1"/>
</dbReference>
<dbReference type="AlphaFoldDB" id="A0A7W7B364"/>
<dbReference type="Gene3D" id="3.30.460.10">
    <property type="entry name" value="Beta Polymerase, domain 2"/>
    <property type="match status" value="1"/>
</dbReference>